<protein>
    <submittedName>
        <fullName evidence="1">Uncharacterized protein</fullName>
    </submittedName>
</protein>
<proteinExistence type="predicted"/>
<dbReference type="Proteomes" id="UP000635726">
    <property type="component" value="Unassembled WGS sequence"/>
</dbReference>
<dbReference type="EMBL" id="BMOE01000001">
    <property type="protein sequence ID" value="GGJ65341.1"/>
    <property type="molecule type" value="Genomic_DNA"/>
</dbReference>
<organism evidence="1 2">
    <name type="scientific">Deinococcus aquiradiocola</name>
    <dbReference type="NCBI Taxonomy" id="393059"/>
    <lineage>
        <taxon>Bacteria</taxon>
        <taxon>Thermotogati</taxon>
        <taxon>Deinococcota</taxon>
        <taxon>Deinococci</taxon>
        <taxon>Deinococcales</taxon>
        <taxon>Deinococcaceae</taxon>
        <taxon>Deinococcus</taxon>
    </lineage>
</organism>
<gene>
    <name evidence="1" type="ORF">GCM10008939_06580</name>
</gene>
<evidence type="ECO:0000313" key="1">
    <source>
        <dbReference type="EMBL" id="GGJ65341.1"/>
    </source>
</evidence>
<name>A0A917P7C7_9DEIO</name>
<keyword evidence="2" id="KW-1185">Reference proteome</keyword>
<comment type="caution">
    <text evidence="1">The sequence shown here is derived from an EMBL/GenBank/DDBJ whole genome shotgun (WGS) entry which is preliminary data.</text>
</comment>
<evidence type="ECO:0000313" key="2">
    <source>
        <dbReference type="Proteomes" id="UP000635726"/>
    </source>
</evidence>
<sequence length="147" mass="15987">MSGMDPVLYLQGLLLPLNVPVLLPGEFTVPQQHKKLGAPNVQGLRSYLADLAPRGYVQTTTPTGLLGDGVTDQGLQLLDIIAPGDMDNEVARANAQALAMNVRQACGYTPRHPTRLRFIRDQTSGPIETGIWRIQQAYTLYTAFGQA</sequence>
<dbReference type="AlphaFoldDB" id="A0A917P7C7"/>
<reference evidence="1" key="2">
    <citation type="submission" date="2020-09" db="EMBL/GenBank/DDBJ databases">
        <authorList>
            <person name="Sun Q."/>
            <person name="Ohkuma M."/>
        </authorList>
    </citation>
    <scope>NUCLEOTIDE SEQUENCE</scope>
    <source>
        <strain evidence="1">JCM 14371</strain>
    </source>
</reference>
<reference evidence="1" key="1">
    <citation type="journal article" date="2014" name="Int. J. Syst. Evol. Microbiol.">
        <title>Complete genome sequence of Corynebacterium casei LMG S-19264T (=DSM 44701T), isolated from a smear-ripened cheese.</title>
        <authorList>
            <consortium name="US DOE Joint Genome Institute (JGI-PGF)"/>
            <person name="Walter F."/>
            <person name="Albersmeier A."/>
            <person name="Kalinowski J."/>
            <person name="Ruckert C."/>
        </authorList>
    </citation>
    <scope>NUCLEOTIDE SEQUENCE</scope>
    <source>
        <strain evidence="1">JCM 14371</strain>
    </source>
</reference>
<accession>A0A917P7C7</accession>